<dbReference type="InterPro" id="IPR000172">
    <property type="entry name" value="GMC_OxRdtase_N"/>
</dbReference>
<keyword evidence="4" id="KW-0560">Oxidoreductase</keyword>
<gene>
    <name evidence="7" type="ORF">ACFSBI_15730</name>
</gene>
<dbReference type="SUPFAM" id="SSF51905">
    <property type="entry name" value="FAD/NAD(P)-binding domain"/>
    <property type="match status" value="1"/>
</dbReference>
<keyword evidence="2" id="KW-0285">Flavoprotein</keyword>
<feature type="domain" description="Glucose-methanol-choline oxidoreductase N-terminal" evidence="5">
    <location>
        <begin position="85"/>
        <end position="304"/>
    </location>
</feature>
<evidence type="ECO:0000313" key="8">
    <source>
        <dbReference type="Proteomes" id="UP001597347"/>
    </source>
</evidence>
<comment type="similarity">
    <text evidence="1">Belongs to the GMC oxidoreductase family.</text>
</comment>
<evidence type="ECO:0000256" key="4">
    <source>
        <dbReference type="ARBA" id="ARBA00023002"/>
    </source>
</evidence>
<evidence type="ECO:0000259" key="6">
    <source>
        <dbReference type="Pfam" id="PF05199"/>
    </source>
</evidence>
<accession>A0ABW4LHQ5</accession>
<proteinExistence type="inferred from homology"/>
<protein>
    <submittedName>
        <fullName evidence="7">GMC family oxidoreductase</fullName>
    </submittedName>
</protein>
<evidence type="ECO:0000256" key="1">
    <source>
        <dbReference type="ARBA" id="ARBA00010790"/>
    </source>
</evidence>
<name>A0ABW4LHQ5_9MICO</name>
<dbReference type="Proteomes" id="UP001597347">
    <property type="component" value="Unassembled WGS sequence"/>
</dbReference>
<dbReference type="InterPro" id="IPR036188">
    <property type="entry name" value="FAD/NAD-bd_sf"/>
</dbReference>
<reference evidence="8" key="1">
    <citation type="journal article" date="2019" name="Int. J. Syst. Evol. Microbiol.">
        <title>The Global Catalogue of Microorganisms (GCM) 10K type strain sequencing project: providing services to taxonomists for standard genome sequencing and annotation.</title>
        <authorList>
            <consortium name="The Broad Institute Genomics Platform"/>
            <consortium name="The Broad Institute Genome Sequencing Center for Infectious Disease"/>
            <person name="Wu L."/>
            <person name="Ma J."/>
        </authorList>
    </citation>
    <scope>NUCLEOTIDE SEQUENCE [LARGE SCALE GENOMIC DNA]</scope>
    <source>
        <strain evidence="8">CGMCC 1.12471</strain>
    </source>
</reference>
<evidence type="ECO:0000256" key="3">
    <source>
        <dbReference type="ARBA" id="ARBA00022827"/>
    </source>
</evidence>
<evidence type="ECO:0000259" key="5">
    <source>
        <dbReference type="Pfam" id="PF00732"/>
    </source>
</evidence>
<dbReference type="Pfam" id="PF05199">
    <property type="entry name" value="GMC_oxred_C"/>
    <property type="match status" value="1"/>
</dbReference>
<keyword evidence="3" id="KW-0274">FAD</keyword>
<dbReference type="SUPFAM" id="SSF54373">
    <property type="entry name" value="FAD-linked reductases, C-terminal domain"/>
    <property type="match status" value="1"/>
</dbReference>
<keyword evidence="8" id="KW-1185">Reference proteome</keyword>
<organism evidence="7 8">
    <name type="scientific">Amnibacterium endophyticum</name>
    <dbReference type="NCBI Taxonomy" id="2109337"/>
    <lineage>
        <taxon>Bacteria</taxon>
        <taxon>Bacillati</taxon>
        <taxon>Actinomycetota</taxon>
        <taxon>Actinomycetes</taxon>
        <taxon>Micrococcales</taxon>
        <taxon>Microbacteriaceae</taxon>
        <taxon>Amnibacterium</taxon>
    </lineage>
</organism>
<comment type="caution">
    <text evidence="7">The sequence shown here is derived from an EMBL/GenBank/DDBJ whole genome shotgun (WGS) entry which is preliminary data.</text>
</comment>
<dbReference type="PANTHER" id="PTHR46056:SF12">
    <property type="entry name" value="LONG-CHAIN-ALCOHOL OXIDASE"/>
    <property type="match status" value="1"/>
</dbReference>
<dbReference type="RefSeq" id="WP_377936599.1">
    <property type="nucleotide sequence ID" value="NZ_JBHUEA010000037.1"/>
</dbReference>
<dbReference type="InterPro" id="IPR007867">
    <property type="entry name" value="GMC_OxRtase_C"/>
</dbReference>
<sequence length="517" mass="56288">MRLEEQRRYAEHEEVDAVVIGTGAGGAPILARLAAAGRSVVALEAGPNWHPADHTPDEIQANELYWTGERLAGGGMPQAFGGNNSGTGVGGSTLHWGAFCPRPRAEDLKTHSIEGVGADWPLELQDLMPYLLEVEDFIGVSGPDDYPWDPDRRYAMPPVARNAPADLMVAGCEALGIRATDGPAAILSRERQQPYWGVRPATNNSGAIHQGERTGAKATMDTTYLPFAVAHGAEIRPEAMVHGLERDSSGRITAVVYRQGGVDHRQRTRAVFLCGGGVESPRLLLNLDLANSSDQVGRNYLAHPAAQVWGRFEQPTMMWRGYPSAIITEDFWRSSDESYASGYLIQSLGVMPVTLATSMARGGMWGDALMDRLEHYDHFAGIGMNGECLPHEQNRLTLVEETDEVGLRRARVDFSYGDNEDAIERHGVDVMKRIWEAAGAKDVFVLPRTAHTEGTVRMGDDADAAVVDRDCRSFDVPNLWVCDNSVFPSSMIANPAVTIMALALRTADVFLGKPLLA</sequence>
<dbReference type="EMBL" id="JBHUEA010000037">
    <property type="protein sequence ID" value="MFD1723000.1"/>
    <property type="molecule type" value="Genomic_DNA"/>
</dbReference>
<evidence type="ECO:0000256" key="2">
    <source>
        <dbReference type="ARBA" id="ARBA00022630"/>
    </source>
</evidence>
<evidence type="ECO:0000313" key="7">
    <source>
        <dbReference type="EMBL" id="MFD1723000.1"/>
    </source>
</evidence>
<dbReference type="PANTHER" id="PTHR46056">
    <property type="entry name" value="LONG-CHAIN-ALCOHOL OXIDASE"/>
    <property type="match status" value="1"/>
</dbReference>
<feature type="domain" description="Glucose-methanol-choline oxidoreductase C-terminal" evidence="6">
    <location>
        <begin position="390"/>
        <end position="503"/>
    </location>
</feature>
<dbReference type="Pfam" id="PF00732">
    <property type="entry name" value="GMC_oxred_N"/>
    <property type="match status" value="1"/>
</dbReference>
<dbReference type="Gene3D" id="3.50.50.60">
    <property type="entry name" value="FAD/NAD(P)-binding domain"/>
    <property type="match status" value="2"/>
</dbReference>